<dbReference type="Proteomes" id="UP001356095">
    <property type="component" value="Unassembled WGS sequence"/>
</dbReference>
<dbReference type="RefSeq" id="WP_330095373.1">
    <property type="nucleotide sequence ID" value="NZ_JAUZMY010000056.1"/>
</dbReference>
<dbReference type="SUPFAM" id="SSF51695">
    <property type="entry name" value="PLC-like phosphodiesterases"/>
    <property type="match status" value="1"/>
</dbReference>
<sequence length="448" mass="47149">MLIENLTWPLTIAHRGARSTAPENSLEAVAAAVDAGSELIEIDVHLAADGSLVLCHDTTLTRTHGVTRTVAGLTATAVKRWPIRSASQLGLTGWPDVPTVTLSEVFARFAGAPVAWLIEAKYPASPTDAQLDAVGDAIVREVVRWDLADSVIVQSFQRRPGLRAIAAGLPAGYIETAGGSDPRDLAAQGFDYYGMRKDAPAERIAAAVGAGLRPLVYTVLRRSERDLALAQGAAGIVTDDPLYLSDHAPGPDLYQLGTWPHGHLPSPVNPVKGVLAGAALEMAPSRMETGVPENYTAAVLGSASHGTPPASWTWDVQVALLEATNSTRSAQIQICMDSDVGYHDEDHTRVGAYNILLRPNGTLDVYLADPDNAGGTAPRLATASGPAVPVSTSPVYVTLGIEVTPTQITVRRRGTSIAATATHAKYRGGYVGVGVRSVRARFVPGSRT</sequence>
<name>A0ABU7KH98_9ACTN</name>
<evidence type="ECO:0000313" key="3">
    <source>
        <dbReference type="Proteomes" id="UP001356095"/>
    </source>
</evidence>
<gene>
    <name evidence="2" type="ORF">Q8791_30795</name>
</gene>
<dbReference type="PANTHER" id="PTHR46211">
    <property type="entry name" value="GLYCEROPHOSPHORYL DIESTER PHOSPHODIESTERASE"/>
    <property type="match status" value="1"/>
</dbReference>
<feature type="domain" description="GP-PDE" evidence="1">
    <location>
        <begin position="9"/>
        <end position="248"/>
    </location>
</feature>
<dbReference type="Pfam" id="PF03009">
    <property type="entry name" value="GDPD"/>
    <property type="match status" value="1"/>
</dbReference>
<dbReference type="PROSITE" id="PS51704">
    <property type="entry name" value="GP_PDE"/>
    <property type="match status" value="1"/>
</dbReference>
<proteinExistence type="predicted"/>
<dbReference type="Gene3D" id="3.20.20.190">
    <property type="entry name" value="Phosphatidylinositol (PI) phosphodiesterase"/>
    <property type="match status" value="1"/>
</dbReference>
<keyword evidence="3" id="KW-1185">Reference proteome</keyword>
<evidence type="ECO:0000313" key="2">
    <source>
        <dbReference type="EMBL" id="MEE2041618.1"/>
    </source>
</evidence>
<reference evidence="2 3" key="1">
    <citation type="submission" date="2023-08" db="EMBL/GenBank/DDBJ databases">
        <authorList>
            <person name="Girao M."/>
            <person name="Carvalho M.F."/>
        </authorList>
    </citation>
    <scope>NUCLEOTIDE SEQUENCE [LARGE SCALE GENOMIC DNA]</scope>
    <source>
        <strain evidence="2 3">CT-R113</strain>
    </source>
</reference>
<organism evidence="2 3">
    <name type="scientific">Nocardiopsis codii</name>
    <dbReference type="NCBI Taxonomy" id="3065942"/>
    <lineage>
        <taxon>Bacteria</taxon>
        <taxon>Bacillati</taxon>
        <taxon>Actinomycetota</taxon>
        <taxon>Actinomycetes</taxon>
        <taxon>Streptosporangiales</taxon>
        <taxon>Nocardiopsidaceae</taxon>
        <taxon>Nocardiopsis</taxon>
    </lineage>
</organism>
<accession>A0ABU7KH98</accession>
<dbReference type="InterPro" id="IPR017946">
    <property type="entry name" value="PLC-like_Pdiesterase_TIM-brl"/>
</dbReference>
<dbReference type="InterPro" id="IPR030395">
    <property type="entry name" value="GP_PDE_dom"/>
</dbReference>
<protein>
    <submittedName>
        <fullName evidence="2">Glycerophosphodiester phosphodiesterase family protein</fullName>
    </submittedName>
</protein>
<evidence type="ECO:0000259" key="1">
    <source>
        <dbReference type="PROSITE" id="PS51704"/>
    </source>
</evidence>
<dbReference type="PANTHER" id="PTHR46211:SF14">
    <property type="entry name" value="GLYCEROPHOSPHODIESTER PHOSPHODIESTERASE"/>
    <property type="match status" value="1"/>
</dbReference>
<comment type="caution">
    <text evidence="2">The sequence shown here is derived from an EMBL/GenBank/DDBJ whole genome shotgun (WGS) entry which is preliminary data.</text>
</comment>
<dbReference type="EMBL" id="JAUZMY010000056">
    <property type="protein sequence ID" value="MEE2041618.1"/>
    <property type="molecule type" value="Genomic_DNA"/>
</dbReference>